<dbReference type="SMART" id="SM00367">
    <property type="entry name" value="LRR_CC"/>
    <property type="match status" value="10"/>
</dbReference>
<dbReference type="InterPro" id="IPR057207">
    <property type="entry name" value="FBXL15_LRR"/>
</dbReference>
<reference evidence="4" key="1">
    <citation type="submission" date="2014-03" db="EMBL/GenBank/DDBJ databases">
        <authorList>
            <person name="Casaregola S."/>
        </authorList>
    </citation>
    <scope>NUCLEOTIDE SEQUENCE [LARGE SCALE GENOMIC DNA]</scope>
    <source>
        <strain evidence="4">CLIB 918</strain>
    </source>
</reference>
<evidence type="ECO:0000259" key="2">
    <source>
        <dbReference type="Pfam" id="PF12937"/>
    </source>
</evidence>
<dbReference type="EMBL" id="CCBN010000006">
    <property type="protein sequence ID" value="CDO54065.1"/>
    <property type="molecule type" value="Genomic_DNA"/>
</dbReference>
<dbReference type="SUPFAM" id="SSF81383">
    <property type="entry name" value="F-box domain"/>
    <property type="match status" value="1"/>
</dbReference>
<feature type="region of interest" description="Disordered" evidence="1">
    <location>
        <begin position="799"/>
        <end position="831"/>
    </location>
</feature>
<accession>A0A0J9XA31</accession>
<dbReference type="InterPro" id="IPR036047">
    <property type="entry name" value="F-box-like_dom_sf"/>
</dbReference>
<dbReference type="SUPFAM" id="SSF52047">
    <property type="entry name" value="RNI-like"/>
    <property type="match status" value="1"/>
</dbReference>
<feature type="region of interest" description="Disordered" evidence="1">
    <location>
        <begin position="655"/>
        <end position="680"/>
    </location>
</feature>
<evidence type="ECO:0000256" key="1">
    <source>
        <dbReference type="SAM" id="MobiDB-lite"/>
    </source>
</evidence>
<evidence type="ECO:0000313" key="4">
    <source>
        <dbReference type="EMBL" id="CDO54065.1"/>
    </source>
</evidence>
<dbReference type="OrthoDB" id="10257471at2759"/>
<dbReference type="InterPro" id="IPR001810">
    <property type="entry name" value="F-box_dom"/>
</dbReference>
<dbReference type="GO" id="GO:0031146">
    <property type="term" value="P:SCF-dependent proteasomal ubiquitin-dependent protein catabolic process"/>
    <property type="evidence" value="ECO:0007669"/>
    <property type="project" value="TreeGrafter"/>
</dbReference>
<dbReference type="InterPro" id="IPR032675">
    <property type="entry name" value="LRR_dom_sf"/>
</dbReference>
<proteinExistence type="predicted"/>
<dbReference type="InterPro" id="IPR006553">
    <property type="entry name" value="Leu-rich_rpt_Cys-con_subtyp"/>
</dbReference>
<feature type="domain" description="F-box" evidence="2">
    <location>
        <begin position="118"/>
        <end position="163"/>
    </location>
</feature>
<dbReference type="PANTHER" id="PTHR13318">
    <property type="entry name" value="PARTNER OF PAIRED, ISOFORM B-RELATED"/>
    <property type="match status" value="1"/>
</dbReference>
<sequence length="831" mass="93236">MVHEFWPLQSSSSNSSSSNTSVINSSDSTKTTTTTSATTNTNTINDSASSSSLQNNTNPLFPRAKRNDIFDLIANTPADSSSGGEVSPSSNSSASPRLEAYYDGISQHNFRIKDRSPIECLPAELIVHIFSFITEKEHQWHTLLVCKTWFSSIVDSLWFRPTINSGQTLDRLLNVISTPRQNLSVDYPSLVRRINLTNIPDIIDDEKMLRLMACTKLERLTIAGCAGITDESLVPLLKANQGILSVDMTGLEKITDKTLVMLGNNCNKLQGLYASNCKLLTDKSIRALATKCSNLKRLKLNSCSLVTDDAIRELIKRCSMLVELDLSGCVNVSDETASLAYSSLSQLREYRVAMNENVSDFCLALIPPSVSFDKLRIMDFSSCPLISDECIGKLVSLAPRLRNVGLAKCFQITDRSLSHLSKLGRNLHYIHLGHCNNITNTGITVLVKACTRIQYIDVACCSQIQDEAVKEIAQLPKLRRVGLVKCQNISDVGISAFTKRTGNEATLERIHLSYCSNISIEAITNLVNTCHRLMHLSLTGVPAFMREDLFQYCREPPPEFTQNQQQSFCVFSGAGVKQLRDHLNGLANLYNIENHRMNTELENHPGNNMGFFPNFEMPSNAFPQVQDRELAAQLYHHQQRLLEIQRQRQQQIFLQQQQQQQQPQPISAIHQSQQPSQHNAPSGLNIFMENQGLLTPAHRFVNRMHETFTPRHAAEETSTARQLSPALRLQMLQDQQRQLTMHEQQRQLSYQNGDGRSRRNFFVFDESMDLDDPHVNMPANGTRAVFNPTGFEQRQQQQYNFPNSNNSGSVIDNGDNSGSNFRAGPSNQFTI</sequence>
<gene>
    <name evidence="4" type="ORF">BN980_GECA06s04168g</name>
</gene>
<feature type="compositionally biased region" description="Low complexity" evidence="1">
    <location>
        <begin position="10"/>
        <end position="52"/>
    </location>
</feature>
<keyword evidence="5" id="KW-1185">Reference proteome</keyword>
<organism evidence="4 5">
    <name type="scientific">Geotrichum candidum</name>
    <name type="common">Oospora lactis</name>
    <name type="synonym">Dipodascus geotrichum</name>
    <dbReference type="NCBI Taxonomy" id="1173061"/>
    <lineage>
        <taxon>Eukaryota</taxon>
        <taxon>Fungi</taxon>
        <taxon>Dikarya</taxon>
        <taxon>Ascomycota</taxon>
        <taxon>Saccharomycotina</taxon>
        <taxon>Dipodascomycetes</taxon>
        <taxon>Dipodascales</taxon>
        <taxon>Dipodascaceae</taxon>
        <taxon>Geotrichum</taxon>
    </lineage>
</organism>
<feature type="region of interest" description="Disordered" evidence="1">
    <location>
        <begin position="1"/>
        <end position="58"/>
    </location>
</feature>
<dbReference type="Gene3D" id="3.80.10.10">
    <property type="entry name" value="Ribonuclease Inhibitor"/>
    <property type="match status" value="3"/>
</dbReference>
<comment type="caution">
    <text evidence="4">The sequence shown here is derived from an EMBL/GenBank/DDBJ whole genome shotgun (WGS) entry which is preliminary data.</text>
</comment>
<name>A0A0J9XA31_GEOCN</name>
<dbReference type="Pfam" id="PF25372">
    <property type="entry name" value="DUF7885"/>
    <property type="match status" value="2"/>
</dbReference>
<feature type="domain" description="F-box/LRR-repeat protein 15-like leucin rich repeat" evidence="3">
    <location>
        <begin position="373"/>
        <end position="527"/>
    </location>
</feature>
<dbReference type="GO" id="GO:0019005">
    <property type="term" value="C:SCF ubiquitin ligase complex"/>
    <property type="evidence" value="ECO:0007669"/>
    <property type="project" value="TreeGrafter"/>
</dbReference>
<evidence type="ECO:0000313" key="5">
    <source>
        <dbReference type="Proteomes" id="UP000242525"/>
    </source>
</evidence>
<evidence type="ECO:0000259" key="3">
    <source>
        <dbReference type="Pfam" id="PF25372"/>
    </source>
</evidence>
<dbReference type="AlphaFoldDB" id="A0A0J9XA31"/>
<dbReference type="STRING" id="1173061.A0A0J9XA31"/>
<feature type="region of interest" description="Disordered" evidence="1">
    <location>
        <begin position="74"/>
        <end position="95"/>
    </location>
</feature>
<dbReference type="Proteomes" id="UP000242525">
    <property type="component" value="Unassembled WGS sequence"/>
</dbReference>
<feature type="compositionally biased region" description="Low complexity" evidence="1">
    <location>
        <begin position="80"/>
        <end position="95"/>
    </location>
</feature>
<protein>
    <submittedName>
        <fullName evidence="4">Similar to Saccharomyces cerevisiae YJR090C GRR1 F-box protein component of the SCF ubiquitin-ligase complex</fullName>
    </submittedName>
</protein>
<feature type="compositionally biased region" description="Low complexity" evidence="1">
    <location>
        <begin position="655"/>
        <end position="677"/>
    </location>
</feature>
<dbReference type="Pfam" id="PF12937">
    <property type="entry name" value="F-box-like"/>
    <property type="match status" value="1"/>
</dbReference>
<feature type="domain" description="F-box/LRR-repeat protein 15-like leucin rich repeat" evidence="3">
    <location>
        <begin position="242"/>
        <end position="350"/>
    </location>
</feature>